<dbReference type="AlphaFoldDB" id="A0A9E9CA07"/>
<dbReference type="PANTHER" id="PTHR34822">
    <property type="entry name" value="GRPB DOMAIN PROTEIN (AFU_ORTHOLOGUE AFUA_1G01530)"/>
    <property type="match status" value="1"/>
</dbReference>
<sequence length="169" mass="19547">MDEIEIVDYDPTWPEQYEQEAAKILGVLDRDRIAAIEHVGSTAIPGLAAKPIIDVMVGVHSIEAAQAFVPLLEGLGYVYWSENPHRDRLFFVKGMPPYGARRTHHIHVFEVNSELWQRRLLFRDYLRSHPADKQDYEALKRQLATQFRTDREAYTERKRGFIDAIVAKA</sequence>
<evidence type="ECO:0000313" key="1">
    <source>
        <dbReference type="EMBL" id="WAL62238.1"/>
    </source>
</evidence>
<dbReference type="SUPFAM" id="SSF81301">
    <property type="entry name" value="Nucleotidyltransferase"/>
    <property type="match status" value="1"/>
</dbReference>
<reference evidence="1" key="1">
    <citation type="submission" date="2022-12" db="EMBL/GenBank/DDBJ databases">
        <title>Polyphasic identification of a Novel Hot-Spring Cyanobacterium Ocullathermofonsia sinensis gen nov. sp. nov. and Genomic Insights on its Adaptations to the Thermal Habitat.</title>
        <authorList>
            <person name="Daroch M."/>
            <person name="Tang J."/>
            <person name="Jiang Y."/>
        </authorList>
    </citation>
    <scope>NUCLEOTIDE SEQUENCE</scope>
    <source>
        <strain evidence="1">PKUAC-SCTA174</strain>
    </source>
</reference>
<dbReference type="PANTHER" id="PTHR34822:SF1">
    <property type="entry name" value="GRPB FAMILY PROTEIN"/>
    <property type="match status" value="1"/>
</dbReference>
<dbReference type="Pfam" id="PF04229">
    <property type="entry name" value="GrpB"/>
    <property type="match status" value="1"/>
</dbReference>
<proteinExistence type="predicted"/>
<dbReference type="Gene3D" id="3.30.460.10">
    <property type="entry name" value="Beta Polymerase, domain 2"/>
    <property type="match status" value="1"/>
</dbReference>
<gene>
    <name evidence="1" type="ORF">OXH18_09685</name>
</gene>
<keyword evidence="2" id="KW-1185">Reference proteome</keyword>
<organism evidence="1 2">
    <name type="scientific">Thermocoleostomius sinensis A174</name>
    <dbReference type="NCBI Taxonomy" id="2016057"/>
    <lineage>
        <taxon>Bacteria</taxon>
        <taxon>Bacillati</taxon>
        <taxon>Cyanobacteriota</taxon>
        <taxon>Cyanophyceae</taxon>
        <taxon>Oculatellales</taxon>
        <taxon>Oculatellaceae</taxon>
        <taxon>Thermocoleostomius</taxon>
    </lineage>
</organism>
<dbReference type="InterPro" id="IPR043519">
    <property type="entry name" value="NT_sf"/>
</dbReference>
<evidence type="ECO:0000313" key="2">
    <source>
        <dbReference type="Proteomes" id="UP001163152"/>
    </source>
</evidence>
<protein>
    <submittedName>
        <fullName evidence="1">GrpB family protein</fullName>
    </submittedName>
</protein>
<name>A0A9E9CA07_9CYAN</name>
<dbReference type="EMBL" id="CP113797">
    <property type="protein sequence ID" value="WAL62238.1"/>
    <property type="molecule type" value="Genomic_DNA"/>
</dbReference>
<dbReference type="KEGG" id="tsin:OXH18_09685"/>
<dbReference type="RefSeq" id="WP_268612434.1">
    <property type="nucleotide sequence ID" value="NZ_CP113797.1"/>
</dbReference>
<accession>A0A9E9CA07</accession>
<dbReference type="Proteomes" id="UP001163152">
    <property type="component" value="Chromosome"/>
</dbReference>
<dbReference type="InterPro" id="IPR007344">
    <property type="entry name" value="GrpB/CoaE"/>
</dbReference>